<keyword evidence="3" id="KW-0813">Transport</keyword>
<protein>
    <submittedName>
        <fullName evidence="9">Iron ABC transporter</fullName>
    </submittedName>
</protein>
<evidence type="ECO:0000313" key="9">
    <source>
        <dbReference type="EMBL" id="AVL99504.1"/>
    </source>
</evidence>
<dbReference type="Pfam" id="PF01032">
    <property type="entry name" value="FecCD"/>
    <property type="match status" value="1"/>
</dbReference>
<comment type="subcellular location">
    <subcellularLocation>
        <location evidence="1">Cell membrane</location>
        <topology evidence="1">Multi-pass membrane protein</topology>
    </subcellularLocation>
</comment>
<dbReference type="KEGG" id="git:C6V83_03595"/>
<dbReference type="GO" id="GO:0005886">
    <property type="term" value="C:plasma membrane"/>
    <property type="evidence" value="ECO:0007669"/>
    <property type="project" value="UniProtKB-SubCell"/>
</dbReference>
<dbReference type="GO" id="GO:0022857">
    <property type="term" value="F:transmembrane transporter activity"/>
    <property type="evidence" value="ECO:0007669"/>
    <property type="project" value="InterPro"/>
</dbReference>
<organism evidence="9 10">
    <name type="scientific">Gordonia iterans</name>
    <dbReference type="NCBI Taxonomy" id="1004901"/>
    <lineage>
        <taxon>Bacteria</taxon>
        <taxon>Bacillati</taxon>
        <taxon>Actinomycetota</taxon>
        <taxon>Actinomycetes</taxon>
        <taxon>Mycobacteriales</taxon>
        <taxon>Gordoniaceae</taxon>
        <taxon>Gordonia</taxon>
    </lineage>
</organism>
<feature type="transmembrane region" description="Helical" evidence="8">
    <location>
        <begin position="223"/>
        <end position="247"/>
    </location>
</feature>
<keyword evidence="7 8" id="KW-0472">Membrane</keyword>
<accession>A0A2S0KCT9</accession>
<evidence type="ECO:0000256" key="5">
    <source>
        <dbReference type="ARBA" id="ARBA00022692"/>
    </source>
</evidence>
<feature type="transmembrane region" description="Helical" evidence="8">
    <location>
        <begin position="148"/>
        <end position="169"/>
    </location>
</feature>
<evidence type="ECO:0000256" key="7">
    <source>
        <dbReference type="ARBA" id="ARBA00023136"/>
    </source>
</evidence>
<dbReference type="OrthoDB" id="4455417at2"/>
<dbReference type="InterPro" id="IPR037294">
    <property type="entry name" value="ABC_BtuC-like"/>
</dbReference>
<evidence type="ECO:0000256" key="1">
    <source>
        <dbReference type="ARBA" id="ARBA00004651"/>
    </source>
</evidence>
<keyword evidence="10" id="KW-1185">Reference proteome</keyword>
<evidence type="ECO:0000256" key="4">
    <source>
        <dbReference type="ARBA" id="ARBA00022475"/>
    </source>
</evidence>
<feature type="transmembrane region" description="Helical" evidence="8">
    <location>
        <begin position="37"/>
        <end position="60"/>
    </location>
</feature>
<comment type="similarity">
    <text evidence="2">Belongs to the binding-protein-dependent transport system permease family. FecCD subfamily.</text>
</comment>
<gene>
    <name evidence="9" type="ORF">C6V83_03595</name>
</gene>
<keyword evidence="5 8" id="KW-0812">Transmembrane</keyword>
<dbReference type="PANTHER" id="PTHR30472">
    <property type="entry name" value="FERRIC ENTEROBACTIN TRANSPORT SYSTEM PERMEASE PROTEIN"/>
    <property type="match status" value="1"/>
</dbReference>
<dbReference type="SUPFAM" id="SSF81345">
    <property type="entry name" value="ABC transporter involved in vitamin B12 uptake, BtuC"/>
    <property type="match status" value="1"/>
</dbReference>
<keyword evidence="4" id="KW-1003">Cell membrane</keyword>
<dbReference type="EMBL" id="CP027433">
    <property type="protein sequence ID" value="AVL99504.1"/>
    <property type="molecule type" value="Genomic_DNA"/>
</dbReference>
<feature type="transmembrane region" description="Helical" evidence="8">
    <location>
        <begin position="338"/>
        <end position="359"/>
    </location>
</feature>
<feature type="transmembrane region" description="Helical" evidence="8">
    <location>
        <begin position="120"/>
        <end position="142"/>
    </location>
</feature>
<sequence>MIRRPTAEPPGAHPGTAAAKRTVLEIGPASWVLSPRLLAAGVGVTILVVLLFLVSISVGFTTPVDVARILLGGGTRAENVVVFDDALPRAVIAALVGFGLGLAGSLTQSITRNPLATPDLLGITAGASAGATLAITMGATWGSLLARVGIPVAALLGGLAAAAVMWTLAYRRGSDVGANTLRLILIGVGLTWMLQSLTAYLLSRAGEWDAARAQRWIVGSVSYATWQVVPAAAAAAVIGIGWVLFAARDLRSLGLGPDTSRSLGVRVGPAMGGTLLIAVIVASLSVSAAGPIAFVGLLAPQIALRLARTPQPPPVTAGLVGAAGVLAADILVRTMLPGGLPVGVVTAAVGGPFLIYLMIRTARKASA</sequence>
<dbReference type="AlphaFoldDB" id="A0A2S0KCT9"/>
<dbReference type="Gene3D" id="1.10.3470.10">
    <property type="entry name" value="ABC transporter involved in vitamin B12 uptake, BtuC"/>
    <property type="match status" value="1"/>
</dbReference>
<feature type="transmembrane region" description="Helical" evidence="8">
    <location>
        <begin position="181"/>
        <end position="203"/>
    </location>
</feature>
<keyword evidence="6 8" id="KW-1133">Transmembrane helix</keyword>
<dbReference type="PANTHER" id="PTHR30472:SF24">
    <property type="entry name" value="FERRIC ENTEROBACTIN TRANSPORT SYSTEM PERMEASE PROTEIN FEPG"/>
    <property type="match status" value="1"/>
</dbReference>
<evidence type="ECO:0000313" key="10">
    <source>
        <dbReference type="Proteomes" id="UP000239814"/>
    </source>
</evidence>
<dbReference type="CDD" id="cd06550">
    <property type="entry name" value="TM_ABC_iron-siderophores_like"/>
    <property type="match status" value="1"/>
</dbReference>
<dbReference type="InterPro" id="IPR000522">
    <property type="entry name" value="ABC_transptr_permease_BtuC"/>
</dbReference>
<dbReference type="RefSeq" id="WP_105941239.1">
    <property type="nucleotide sequence ID" value="NZ_CP027433.1"/>
</dbReference>
<name>A0A2S0KCT9_9ACTN</name>
<reference evidence="9 10" key="1">
    <citation type="submission" date="2018-03" db="EMBL/GenBank/DDBJ databases">
        <title>Characteristics and genome of n-alkane degrading marine bacteria Gordonia iterans isolated from crude oil contaminated in Tae-an, South Korea.</title>
        <authorList>
            <person name="Lee S.-S."/>
            <person name="Kim H."/>
        </authorList>
    </citation>
    <scope>NUCLEOTIDE SEQUENCE [LARGE SCALE GENOMIC DNA]</scope>
    <source>
        <strain evidence="9 10">Co17</strain>
    </source>
</reference>
<evidence type="ECO:0000256" key="2">
    <source>
        <dbReference type="ARBA" id="ARBA00007935"/>
    </source>
</evidence>
<dbReference type="GO" id="GO:0033214">
    <property type="term" value="P:siderophore-iron import into cell"/>
    <property type="evidence" value="ECO:0007669"/>
    <property type="project" value="TreeGrafter"/>
</dbReference>
<proteinExistence type="inferred from homology"/>
<evidence type="ECO:0000256" key="3">
    <source>
        <dbReference type="ARBA" id="ARBA00022448"/>
    </source>
</evidence>
<evidence type="ECO:0000256" key="6">
    <source>
        <dbReference type="ARBA" id="ARBA00022989"/>
    </source>
</evidence>
<dbReference type="Proteomes" id="UP000239814">
    <property type="component" value="Chromosome"/>
</dbReference>
<evidence type="ECO:0000256" key="8">
    <source>
        <dbReference type="SAM" id="Phobius"/>
    </source>
</evidence>
<feature type="transmembrane region" description="Helical" evidence="8">
    <location>
        <begin position="90"/>
        <end position="108"/>
    </location>
</feature>